<dbReference type="GO" id="GO:0005886">
    <property type="term" value="C:plasma membrane"/>
    <property type="evidence" value="ECO:0007669"/>
    <property type="project" value="UniProtKB-SubCell"/>
</dbReference>
<reference evidence="9 10" key="1">
    <citation type="submission" date="2019-03" db="EMBL/GenBank/DDBJ databases">
        <title>Three New Species of Nocardioides, Nocardioides euryhalodurans sp. nov., Nocardioides seonyuensis sp. nov. and Nocardioides eburneoflavus sp. nov., Iolated from Soil.</title>
        <authorList>
            <person name="Roh S.G."/>
            <person name="Lee C."/>
            <person name="Kim M.-K."/>
            <person name="Kim S.B."/>
        </authorList>
    </citation>
    <scope>NUCLEOTIDE SEQUENCE [LARGE SCALE GENOMIC DNA]</scope>
    <source>
        <strain evidence="9 10">MMS17-SY117</strain>
    </source>
</reference>
<keyword evidence="6 7" id="KW-0472">Membrane</keyword>
<comment type="subcellular location">
    <subcellularLocation>
        <location evidence="1 7">Cell membrane</location>
        <topology evidence="1 7">Multi-pass membrane protein</topology>
    </subcellularLocation>
</comment>
<comment type="similarity">
    <text evidence="7">Belongs to the binding-protein-dependent transport system permease family.</text>
</comment>
<evidence type="ECO:0000313" key="10">
    <source>
        <dbReference type="Proteomes" id="UP000294894"/>
    </source>
</evidence>
<dbReference type="Gene3D" id="1.10.3720.10">
    <property type="entry name" value="MetI-like"/>
    <property type="match status" value="1"/>
</dbReference>
<dbReference type="EMBL" id="CP038267">
    <property type="protein sequence ID" value="QBR91507.1"/>
    <property type="molecule type" value="Genomic_DNA"/>
</dbReference>
<dbReference type="AlphaFoldDB" id="A0A4P7GIH8"/>
<dbReference type="InterPro" id="IPR035906">
    <property type="entry name" value="MetI-like_sf"/>
</dbReference>
<evidence type="ECO:0000259" key="8">
    <source>
        <dbReference type="PROSITE" id="PS50928"/>
    </source>
</evidence>
<dbReference type="Pfam" id="PF00528">
    <property type="entry name" value="BPD_transp_1"/>
    <property type="match status" value="1"/>
</dbReference>
<dbReference type="Proteomes" id="UP000294894">
    <property type="component" value="Chromosome"/>
</dbReference>
<keyword evidence="4 7" id="KW-0812">Transmembrane</keyword>
<keyword evidence="2 7" id="KW-0813">Transport</keyword>
<feature type="transmembrane region" description="Helical" evidence="7">
    <location>
        <begin position="309"/>
        <end position="335"/>
    </location>
</feature>
<dbReference type="SUPFAM" id="SSF161098">
    <property type="entry name" value="MetI-like"/>
    <property type="match status" value="1"/>
</dbReference>
<evidence type="ECO:0000256" key="6">
    <source>
        <dbReference type="ARBA" id="ARBA00023136"/>
    </source>
</evidence>
<accession>A0A4P7GIH8</accession>
<proteinExistence type="inferred from homology"/>
<sequence length="345" mass="36809">MTEAATLLTDPLEEVAPPRGRHGAAAWAVWIARRLGLAVLTLWLVSILVFVATAALGDPVRAILGRDYASNPGRVAELEAQLNSDASLVTRYVDWLGDLLTGSLGTSLASGLPVSDLISSSVVNSAVLVFLAAVVMIPLAFAVAMISVHYRRRRPDTVIQTILLAMAGLPEFVIGVLLLALFATTVFQVFPAVTISSPTGHPWDNPEAMVLPTLTLVLWVTPYVSRIIRASLLEVIDSEYVELARLKGIPEKVVMRKHALLNAIVPGIQVIALQLAFLAGGIVVVETLFSYPGVGLQLVDAVRNHDVPVVQALSMIIAGVYVVVNLVADLLSILLTPRARTAISS</sequence>
<gene>
    <name evidence="9" type="ORF">EXE57_03905</name>
</gene>
<dbReference type="InterPro" id="IPR000515">
    <property type="entry name" value="MetI-like"/>
</dbReference>
<evidence type="ECO:0000256" key="7">
    <source>
        <dbReference type="RuleBase" id="RU363032"/>
    </source>
</evidence>
<dbReference type="RefSeq" id="WP_135074192.1">
    <property type="nucleotide sequence ID" value="NZ_CP038267.1"/>
</dbReference>
<dbReference type="PROSITE" id="PS50928">
    <property type="entry name" value="ABC_TM1"/>
    <property type="match status" value="1"/>
</dbReference>
<feature type="domain" description="ABC transmembrane type-1" evidence="8">
    <location>
        <begin position="122"/>
        <end position="328"/>
    </location>
</feature>
<evidence type="ECO:0000256" key="2">
    <source>
        <dbReference type="ARBA" id="ARBA00022448"/>
    </source>
</evidence>
<evidence type="ECO:0000256" key="5">
    <source>
        <dbReference type="ARBA" id="ARBA00022989"/>
    </source>
</evidence>
<feature type="transmembrane region" description="Helical" evidence="7">
    <location>
        <begin position="259"/>
        <end position="289"/>
    </location>
</feature>
<dbReference type="PANTHER" id="PTHR43163">
    <property type="entry name" value="DIPEPTIDE TRANSPORT SYSTEM PERMEASE PROTEIN DPPB-RELATED"/>
    <property type="match status" value="1"/>
</dbReference>
<dbReference type="CDD" id="cd06261">
    <property type="entry name" value="TM_PBP2"/>
    <property type="match status" value="1"/>
</dbReference>
<keyword evidence="10" id="KW-1185">Reference proteome</keyword>
<dbReference type="GO" id="GO:0055085">
    <property type="term" value="P:transmembrane transport"/>
    <property type="evidence" value="ECO:0007669"/>
    <property type="project" value="InterPro"/>
</dbReference>
<keyword evidence="5 7" id="KW-1133">Transmembrane helix</keyword>
<evidence type="ECO:0000256" key="4">
    <source>
        <dbReference type="ARBA" id="ARBA00022692"/>
    </source>
</evidence>
<dbReference type="OrthoDB" id="147688at2"/>
<dbReference type="KEGG" id="noy:EXE57_03905"/>
<keyword evidence="3" id="KW-1003">Cell membrane</keyword>
<feature type="transmembrane region" description="Helical" evidence="7">
    <location>
        <begin position="126"/>
        <end position="150"/>
    </location>
</feature>
<feature type="transmembrane region" description="Helical" evidence="7">
    <location>
        <begin position="35"/>
        <end position="56"/>
    </location>
</feature>
<feature type="transmembrane region" description="Helical" evidence="7">
    <location>
        <begin position="162"/>
        <end position="190"/>
    </location>
</feature>
<dbReference type="PANTHER" id="PTHR43163:SF3">
    <property type="entry name" value="PEPTIDE ABC TRANSPORTER PERMEASE PROTEIN"/>
    <property type="match status" value="1"/>
</dbReference>
<evidence type="ECO:0000256" key="1">
    <source>
        <dbReference type="ARBA" id="ARBA00004651"/>
    </source>
</evidence>
<organism evidence="9 10">
    <name type="scientific">Nocardioides euryhalodurans</name>
    <dbReference type="NCBI Taxonomy" id="2518370"/>
    <lineage>
        <taxon>Bacteria</taxon>
        <taxon>Bacillati</taxon>
        <taxon>Actinomycetota</taxon>
        <taxon>Actinomycetes</taxon>
        <taxon>Propionibacteriales</taxon>
        <taxon>Nocardioidaceae</taxon>
        <taxon>Nocardioides</taxon>
    </lineage>
</organism>
<evidence type="ECO:0000313" key="9">
    <source>
        <dbReference type="EMBL" id="QBR91507.1"/>
    </source>
</evidence>
<name>A0A4P7GIH8_9ACTN</name>
<evidence type="ECO:0000256" key="3">
    <source>
        <dbReference type="ARBA" id="ARBA00022475"/>
    </source>
</evidence>
<protein>
    <submittedName>
        <fullName evidence="9">ABC transporter permease</fullName>
    </submittedName>
</protein>
<feature type="transmembrane region" description="Helical" evidence="7">
    <location>
        <begin position="210"/>
        <end position="228"/>
    </location>
</feature>